<organism evidence="3 4">
    <name type="scientific">Pseudorhodoferax soli</name>
    <dbReference type="NCBI Taxonomy" id="545864"/>
    <lineage>
        <taxon>Bacteria</taxon>
        <taxon>Pseudomonadati</taxon>
        <taxon>Pseudomonadota</taxon>
        <taxon>Betaproteobacteria</taxon>
        <taxon>Burkholderiales</taxon>
        <taxon>Comamonadaceae</taxon>
    </lineage>
</organism>
<dbReference type="GO" id="GO:0035556">
    <property type="term" value="P:intracellular signal transduction"/>
    <property type="evidence" value="ECO:0007669"/>
    <property type="project" value="InterPro"/>
</dbReference>
<dbReference type="PROSITE" id="PS50006">
    <property type="entry name" value="FHA_DOMAIN"/>
    <property type="match status" value="1"/>
</dbReference>
<dbReference type="InterPro" id="IPR050697">
    <property type="entry name" value="Adenylyl/Guanylyl_Cyclase_3/4"/>
</dbReference>
<dbReference type="PANTHER" id="PTHR43081:SF1">
    <property type="entry name" value="ADENYLATE CYCLASE, TERMINAL-DIFFERENTIATION SPECIFIC"/>
    <property type="match status" value="1"/>
</dbReference>
<dbReference type="InterPro" id="IPR001054">
    <property type="entry name" value="A/G_cyclase"/>
</dbReference>
<evidence type="ECO:0000313" key="3">
    <source>
        <dbReference type="EMBL" id="RCW72755.1"/>
    </source>
</evidence>
<dbReference type="Proteomes" id="UP000252884">
    <property type="component" value="Unassembled WGS sequence"/>
</dbReference>
<dbReference type="EMBL" id="QPJK01000003">
    <property type="protein sequence ID" value="RCW72755.1"/>
    <property type="molecule type" value="Genomic_DNA"/>
</dbReference>
<dbReference type="SUPFAM" id="SSF49879">
    <property type="entry name" value="SMAD/FHA domain"/>
    <property type="match status" value="1"/>
</dbReference>
<dbReference type="CDD" id="cd07302">
    <property type="entry name" value="CHD"/>
    <property type="match status" value="1"/>
</dbReference>
<sequence length="307" mass="33104">MGVQATVVFADLSDSTAFFETFGNEKATATITRLTQWIGAICEAHRGRVVKTLGDGILAVFEQPIDAVDAVIQMQRGHRIRLEQWPQPLRMEIKAGVARGDVVEVDGDCYGDAVNVAARLSDLAGGSEIWATASVVDGVDDGHGLRFRSLGSVTLRGKAEPLTLFKVEWEEDIASDFLTQQAVLARPVSADTAAPTRIQLQHLDLSLGFHARELPVHLGRNEHAEIVVNDPRVSRLHARIEARSGVFVLVDLSSFGTWVRFAGSDSDVALRRDECQLHGAGEIALGVPHGDLGAPTVAFSINGGTQR</sequence>
<dbReference type="SUPFAM" id="SSF55073">
    <property type="entry name" value="Nucleotide cyclase"/>
    <property type="match status" value="1"/>
</dbReference>
<dbReference type="InterPro" id="IPR029787">
    <property type="entry name" value="Nucleotide_cyclase"/>
</dbReference>
<dbReference type="GO" id="GO:0004016">
    <property type="term" value="F:adenylate cyclase activity"/>
    <property type="evidence" value="ECO:0007669"/>
    <property type="project" value="UniProtKB-ARBA"/>
</dbReference>
<dbReference type="RefSeq" id="WP_114468156.1">
    <property type="nucleotide sequence ID" value="NZ_QPJK01000003.1"/>
</dbReference>
<dbReference type="AlphaFoldDB" id="A0A368XY19"/>
<dbReference type="SMART" id="SM00240">
    <property type="entry name" value="FHA"/>
    <property type="match status" value="1"/>
</dbReference>
<reference evidence="3 4" key="1">
    <citation type="submission" date="2018-07" db="EMBL/GenBank/DDBJ databases">
        <title>Genomic Encyclopedia of Type Strains, Phase IV (KMG-IV): sequencing the most valuable type-strain genomes for metagenomic binning, comparative biology and taxonomic classification.</title>
        <authorList>
            <person name="Goeker M."/>
        </authorList>
    </citation>
    <scope>NUCLEOTIDE SEQUENCE [LARGE SCALE GENOMIC DNA]</scope>
    <source>
        <strain evidence="3 4">DSM 21634</strain>
    </source>
</reference>
<dbReference type="Gene3D" id="3.30.70.1230">
    <property type="entry name" value="Nucleotide cyclase"/>
    <property type="match status" value="1"/>
</dbReference>
<accession>A0A368XY19</accession>
<dbReference type="Pfam" id="PF00498">
    <property type="entry name" value="FHA"/>
    <property type="match status" value="1"/>
</dbReference>
<keyword evidence="4" id="KW-1185">Reference proteome</keyword>
<dbReference type="GO" id="GO:0009190">
    <property type="term" value="P:cyclic nucleotide biosynthetic process"/>
    <property type="evidence" value="ECO:0007669"/>
    <property type="project" value="InterPro"/>
</dbReference>
<evidence type="ECO:0000259" key="2">
    <source>
        <dbReference type="PROSITE" id="PS50125"/>
    </source>
</evidence>
<gene>
    <name evidence="3" type="ORF">DES41_103361</name>
</gene>
<dbReference type="PANTHER" id="PTHR43081">
    <property type="entry name" value="ADENYLATE CYCLASE, TERMINAL-DIFFERENTIATION SPECIFIC-RELATED"/>
    <property type="match status" value="1"/>
</dbReference>
<evidence type="ECO:0000259" key="1">
    <source>
        <dbReference type="PROSITE" id="PS50006"/>
    </source>
</evidence>
<comment type="caution">
    <text evidence="3">The sequence shown here is derived from an EMBL/GenBank/DDBJ whole genome shotgun (WGS) entry which is preliminary data.</text>
</comment>
<feature type="domain" description="FHA" evidence="1">
    <location>
        <begin position="216"/>
        <end position="259"/>
    </location>
</feature>
<dbReference type="OrthoDB" id="9801841at2"/>
<dbReference type="InterPro" id="IPR000253">
    <property type="entry name" value="FHA_dom"/>
</dbReference>
<dbReference type="InterPro" id="IPR008984">
    <property type="entry name" value="SMAD_FHA_dom_sf"/>
</dbReference>
<feature type="domain" description="Guanylate cyclase" evidence="2">
    <location>
        <begin position="6"/>
        <end position="121"/>
    </location>
</feature>
<name>A0A368XY19_9BURK</name>
<protein>
    <submittedName>
        <fullName evidence="3">Class 3 adenylate cyclase</fullName>
    </submittedName>
</protein>
<evidence type="ECO:0000313" key="4">
    <source>
        <dbReference type="Proteomes" id="UP000252884"/>
    </source>
</evidence>
<dbReference type="CDD" id="cd00060">
    <property type="entry name" value="FHA"/>
    <property type="match status" value="1"/>
</dbReference>
<dbReference type="Gene3D" id="2.60.200.20">
    <property type="match status" value="1"/>
</dbReference>
<proteinExistence type="predicted"/>
<dbReference type="Pfam" id="PF00211">
    <property type="entry name" value="Guanylate_cyc"/>
    <property type="match status" value="1"/>
</dbReference>
<dbReference type="PROSITE" id="PS50125">
    <property type="entry name" value="GUANYLATE_CYCLASE_2"/>
    <property type="match status" value="1"/>
</dbReference>